<name>A0A1W6ZNC4_9HYPH</name>
<accession>A0A1W6ZNC4</accession>
<gene>
    <name evidence="1" type="ORF">CAK95_07060</name>
</gene>
<keyword evidence="2" id="KW-1185">Reference proteome</keyword>
<dbReference type="EMBL" id="CP021112">
    <property type="protein sequence ID" value="ARP98861.1"/>
    <property type="molecule type" value="Genomic_DNA"/>
</dbReference>
<dbReference type="SUPFAM" id="SSF54593">
    <property type="entry name" value="Glyoxalase/Bleomycin resistance protein/Dihydroxybiphenyl dioxygenase"/>
    <property type="match status" value="1"/>
</dbReference>
<dbReference type="KEGG" id="psin:CAK95_07060"/>
<dbReference type="PANTHER" id="PTHR36437">
    <property type="entry name" value="GLYOXALASE/BLEOMYCIN RESISTANCE PROTEIN/DIOXYGENASE"/>
    <property type="match status" value="1"/>
</dbReference>
<dbReference type="OrthoDB" id="9794917at2"/>
<dbReference type="PANTHER" id="PTHR36437:SF2">
    <property type="entry name" value="GLYOXALASE_BLEOMYCIN RESISTANCE PROTEIN_DIOXYGENASE"/>
    <property type="match status" value="1"/>
</dbReference>
<reference evidence="1 2" key="1">
    <citation type="submission" date="2017-05" db="EMBL/GenBank/DDBJ databases">
        <title>Full genome sequence of Pseudorhodoplanes sinuspersici.</title>
        <authorList>
            <person name="Dastgheib S.M.M."/>
            <person name="Shavandi M."/>
            <person name="Tirandaz H."/>
        </authorList>
    </citation>
    <scope>NUCLEOTIDE SEQUENCE [LARGE SCALE GENOMIC DNA]</scope>
    <source>
        <strain evidence="1 2">RIPI110</strain>
    </source>
</reference>
<dbReference type="PROSITE" id="PS51819">
    <property type="entry name" value="VOC"/>
    <property type="match status" value="1"/>
</dbReference>
<dbReference type="Proteomes" id="UP000194137">
    <property type="component" value="Chromosome"/>
</dbReference>
<dbReference type="Pfam" id="PF00903">
    <property type="entry name" value="Glyoxalase"/>
    <property type="match status" value="1"/>
</dbReference>
<dbReference type="STRING" id="1235591.CAK95_07060"/>
<proteinExistence type="predicted"/>
<sequence length="131" mass="14440">MRIWVTSVLVDDQSKALDFYTRVLGFKVKNDVPMGDHRWLTVVSPGNPEGTELLLEPSEHPAAKPFKTALVEDGIPITSFQVDDIDAEYQRLLSLGVSFTREPIDAGPVRMAVLDDTCGNLIQLVQMKAAA</sequence>
<dbReference type="RefSeq" id="WP_086087273.1">
    <property type="nucleotide sequence ID" value="NZ_CP021112.1"/>
</dbReference>
<dbReference type="CDD" id="cd07263">
    <property type="entry name" value="VOC_like"/>
    <property type="match status" value="1"/>
</dbReference>
<organism evidence="1 2">
    <name type="scientific">Pseudorhodoplanes sinuspersici</name>
    <dbReference type="NCBI Taxonomy" id="1235591"/>
    <lineage>
        <taxon>Bacteria</taxon>
        <taxon>Pseudomonadati</taxon>
        <taxon>Pseudomonadota</taxon>
        <taxon>Alphaproteobacteria</taxon>
        <taxon>Hyphomicrobiales</taxon>
        <taxon>Pseudorhodoplanes</taxon>
    </lineage>
</organism>
<dbReference type="Gene3D" id="3.10.180.10">
    <property type="entry name" value="2,3-Dihydroxybiphenyl 1,2-Dioxygenase, domain 1"/>
    <property type="match status" value="1"/>
</dbReference>
<dbReference type="InterPro" id="IPR029068">
    <property type="entry name" value="Glyas_Bleomycin-R_OHBP_Dase"/>
</dbReference>
<dbReference type="InterPro" id="IPR037523">
    <property type="entry name" value="VOC_core"/>
</dbReference>
<evidence type="ECO:0000313" key="1">
    <source>
        <dbReference type="EMBL" id="ARP98861.1"/>
    </source>
</evidence>
<evidence type="ECO:0000313" key="2">
    <source>
        <dbReference type="Proteomes" id="UP000194137"/>
    </source>
</evidence>
<dbReference type="AlphaFoldDB" id="A0A1W6ZNC4"/>
<protein>
    <submittedName>
        <fullName evidence="1">Bleomycin resistance protein</fullName>
    </submittedName>
</protein>
<dbReference type="InterPro" id="IPR004360">
    <property type="entry name" value="Glyas_Fos-R_dOase_dom"/>
</dbReference>